<comment type="caution">
    <text evidence="2">The sequence shown here is derived from an EMBL/GenBank/DDBJ whole genome shotgun (WGS) entry which is preliminary data.</text>
</comment>
<proteinExistence type="predicted"/>
<sequence length="201" mass="20573">MRRTNRALNRTLLIVLGLLLAAVGALVAAAGFLPTVADAWAATASTLLGQASALLSSAPLPGPVRSWWAVAWVGGLLLAAALCVAWIASQGGGRTRRLAQEDDGGRGTTVVDVGLVSAAVKNATADNRLVVATAVSAWELPRATGLQLRLQARQGASPGDLAGTAEDLVTGIDAWLGDQIPVLVRITSGARTATARRGRVQ</sequence>
<gene>
    <name evidence="2" type="ORF">J2X12_000644</name>
</gene>
<name>A0AAW8N4G6_PSEOX</name>
<evidence type="ECO:0000256" key="1">
    <source>
        <dbReference type="SAM" id="Phobius"/>
    </source>
</evidence>
<accession>A0AAW8N4G6</accession>
<feature type="transmembrane region" description="Helical" evidence="1">
    <location>
        <begin position="65"/>
        <end position="88"/>
    </location>
</feature>
<evidence type="ECO:0000313" key="3">
    <source>
        <dbReference type="Proteomes" id="UP001262032"/>
    </source>
</evidence>
<evidence type="ECO:0000313" key="2">
    <source>
        <dbReference type="EMBL" id="MDR7162643.1"/>
    </source>
</evidence>
<dbReference type="Proteomes" id="UP001262032">
    <property type="component" value="Unassembled WGS sequence"/>
</dbReference>
<keyword evidence="1" id="KW-0472">Membrane</keyword>
<reference evidence="2" key="1">
    <citation type="submission" date="2023-07" db="EMBL/GenBank/DDBJ databases">
        <title>Sorghum-associated microbial communities from plants grown in Nebraska, USA.</title>
        <authorList>
            <person name="Schachtman D."/>
        </authorList>
    </citation>
    <scope>NUCLEOTIDE SEQUENCE</scope>
    <source>
        <strain evidence="2">BE261</strain>
    </source>
</reference>
<dbReference type="RefSeq" id="WP_310108556.1">
    <property type="nucleotide sequence ID" value="NZ_JAVDTN010000001.1"/>
</dbReference>
<protein>
    <submittedName>
        <fullName evidence="2">Regulator of Ras-like GTPase activity (Roadblock/LC7/MglB family)</fullName>
    </submittedName>
</protein>
<dbReference type="AlphaFoldDB" id="A0AAW8N4G6"/>
<dbReference type="EMBL" id="JAVDWN010000001">
    <property type="protein sequence ID" value="MDR7162643.1"/>
    <property type="molecule type" value="Genomic_DNA"/>
</dbReference>
<organism evidence="2 3">
    <name type="scientific">Pseudarthrobacter oxydans</name>
    <name type="common">Arthrobacter oxydans</name>
    <dbReference type="NCBI Taxonomy" id="1671"/>
    <lineage>
        <taxon>Bacteria</taxon>
        <taxon>Bacillati</taxon>
        <taxon>Actinomycetota</taxon>
        <taxon>Actinomycetes</taxon>
        <taxon>Micrococcales</taxon>
        <taxon>Micrococcaceae</taxon>
        <taxon>Pseudarthrobacter</taxon>
    </lineage>
</organism>
<keyword evidence="1" id="KW-1133">Transmembrane helix</keyword>
<dbReference type="GeneID" id="97420739"/>
<keyword evidence="1" id="KW-0812">Transmembrane</keyword>